<feature type="compositionally biased region" description="Basic and acidic residues" evidence="1">
    <location>
        <begin position="1471"/>
        <end position="1482"/>
    </location>
</feature>
<feature type="compositionally biased region" description="Polar residues" evidence="1">
    <location>
        <begin position="690"/>
        <end position="700"/>
    </location>
</feature>
<keyword evidence="4" id="KW-1185">Reference proteome</keyword>
<dbReference type="Proteomes" id="UP001497472">
    <property type="component" value="Unassembled WGS sequence"/>
</dbReference>
<dbReference type="EMBL" id="CAVLEF010000265">
    <property type="protein sequence ID" value="CAK1554065.1"/>
    <property type="molecule type" value="Genomic_DNA"/>
</dbReference>
<feature type="compositionally biased region" description="Low complexity" evidence="1">
    <location>
        <begin position="673"/>
        <end position="688"/>
    </location>
</feature>
<feature type="region of interest" description="Disordered" evidence="1">
    <location>
        <begin position="397"/>
        <end position="441"/>
    </location>
</feature>
<evidence type="ECO:0000313" key="3">
    <source>
        <dbReference type="EMBL" id="CAK1554065.1"/>
    </source>
</evidence>
<feature type="compositionally biased region" description="Polar residues" evidence="1">
    <location>
        <begin position="1718"/>
        <end position="1728"/>
    </location>
</feature>
<organism evidence="3 4">
    <name type="scientific">Leptosia nina</name>
    <dbReference type="NCBI Taxonomy" id="320188"/>
    <lineage>
        <taxon>Eukaryota</taxon>
        <taxon>Metazoa</taxon>
        <taxon>Ecdysozoa</taxon>
        <taxon>Arthropoda</taxon>
        <taxon>Hexapoda</taxon>
        <taxon>Insecta</taxon>
        <taxon>Pterygota</taxon>
        <taxon>Neoptera</taxon>
        <taxon>Endopterygota</taxon>
        <taxon>Lepidoptera</taxon>
        <taxon>Glossata</taxon>
        <taxon>Ditrysia</taxon>
        <taxon>Papilionoidea</taxon>
        <taxon>Pieridae</taxon>
        <taxon>Pierinae</taxon>
        <taxon>Leptosia</taxon>
    </lineage>
</organism>
<dbReference type="PANTHER" id="PTHR22427">
    <property type="entry name" value="GH15728P"/>
    <property type="match status" value="1"/>
</dbReference>
<dbReference type="Pfam" id="PF26017">
    <property type="entry name" value="BACK_BTBD8"/>
    <property type="match status" value="1"/>
</dbReference>
<comment type="caution">
    <text evidence="3">The sequence shown here is derived from an EMBL/GenBank/DDBJ whole genome shotgun (WGS) entry which is preliminary data.</text>
</comment>
<evidence type="ECO:0000256" key="1">
    <source>
        <dbReference type="SAM" id="MobiDB-lite"/>
    </source>
</evidence>
<evidence type="ECO:0000259" key="2">
    <source>
        <dbReference type="PROSITE" id="PS50097"/>
    </source>
</evidence>
<dbReference type="InterPro" id="IPR011333">
    <property type="entry name" value="SKP1/BTB/POZ_sf"/>
</dbReference>
<dbReference type="Pfam" id="PF00651">
    <property type="entry name" value="BTB"/>
    <property type="match status" value="1"/>
</dbReference>
<dbReference type="InterPro" id="IPR000210">
    <property type="entry name" value="BTB/POZ_dom"/>
</dbReference>
<feature type="region of interest" description="Disordered" evidence="1">
    <location>
        <begin position="1468"/>
        <end position="1506"/>
    </location>
</feature>
<feature type="compositionally biased region" description="Polar residues" evidence="1">
    <location>
        <begin position="1568"/>
        <end position="1601"/>
    </location>
</feature>
<dbReference type="PROSITE" id="PS50097">
    <property type="entry name" value="BTB"/>
    <property type="match status" value="1"/>
</dbReference>
<sequence length="1746" mass="195083">MPDTRFKPVPVNESSASDEESQLELYLQKQLEEDVARIFDESIYSDLEVVCGKLKILTHSCILKARTHKFYHNLQTILHVNIDRHIFDEIYSYISDAYTECDIKKQEIEIIKYLKSNFIILNSVKTKSHAKEEDAELYLTPKCVSPYGEDNILKSNVTSPNTELTKEYYALVPIEGNLLDQELNEQDALSDAFQTIIKTQHKSLSVKNVQHTKPTTLSLTSSHTAKTVKHSISCDIINNCRSTYNVDYEINGEYTTNKCAAIKKFESRDLTDQSYNNLNSIDLRTEQNLTSTCSPDSLITDDPSSSSDYLSAAPGLGSIEFFPQLYADEKFSKMNNIFASSDSGLENTGILDTNKDITTTDVSLTESTLHDLATEDTNPSLDCYDSFNPEHILSSREAELNTADSSARSHTAPRDSGSNGLNDVPGKKDPTYSRNTKEEKQRMNEEIVILESSSISSETGSWESVFPPKGSSKEICEKFISNERLVNDQLCTKPSGLCSESVTANEKIEIKPTPCFIDASSLVDEENYMKVPHVYKNECVRSDTVVPTRPLPCSTAHKSDISPIDWSENNDDSLEQPLNIDSDSIQRDLSPTIFEMTPIIDDSFGTNVFEMDLDDSADEPKVNNENDKVNDGPYMSTLFLVSTPNNSILSVQPHTDQDPNDPFSSQACDKLSSGDTTSIITDGTTRTRNSFEGSSHSIESTMKSNKLSELLNNRNDIQTSSWVVDMSIKACNNSKRLQKPSDRTCEDLKSDRYDLNNKSHSSVDSDSEKSSHKFYIDLSSLPDTLALEKTESESSHEKKNIFSMYIELGENGSVKEMPSRLSSSLNAKKQCDKDKAIPKPSRTAKKIIENNHKVVQPHISDVTQKSIAEDSFEKIESLCNDPNISITEIINLPVALKRKNDDKDLSQEKIASNKSNEHRKTKLITVIPEESDKTFVKLSDLDKPVTRSDIAVHVRNDDPVEVRMTRSIPDNNWGKGDASSRCDVLSSFHSENALSLNRLFPHLKNTFSRSMPGSLSVTKPSKRGASFSEADDHVTADVSELSSVQSSVCRSVVENSTTEDTSQTSSLIANCQSRLGQDLLRMFLEEIAPDVIVEVSGKRIKAHKCILSSRCQYFAGILSGGWVESAGNIIVLPPFSFNVVHFALCHIYSGISAIPDTLSIVELATIADMLCLEGLKEAIMFTLKAKYCHHFHKPCQICSAGVLECLTLSSVYGLDDLYRKCLRWIMKYFPKVWPTKPFATLPKELFDKCYQEVVVNLSMENVIDTVYGCGITVASLPNSRWAETVARMCRRVVNAAAHFTAPRLFSILKMISSLSDDMHQSAYLMLDECLMAAIEWAPPEETCRSYAFLTTLIIHYATTSPTSKHFLRRFVNQWRVQCESSLVRSAPRVVGTLAFKELSPNLRKRLRELGCIMYGPQTVPLTASPLQDRKSRSVYQNKPVAKHAAATRSLDLDHVRSSLAPLKMTQTVNRMKSESREKDKTIPKVRTTKAQEQRAKYNQTKTVTQDRSVKPVVRPYENTKPRYMEPKVCKEEKKQLLACPKKSSDSSRNSSPVLMKNFKRAAKMKAISQDSLMSSSRPRTAEPSTDSLSESNSNNKYATFTKTKHTGEGSVESVRSTKPHTSSAQNVNAKTKIPVLSQSAVTKNYDRHQHEKTNMSPSGNNANSAKLKNKGCIRSIPGSLMNATKSSSAKMVTKIVKDVTQSKINKKSPKASKDDTVRLNNMKRSNTFLKDEPTFGDKTTNIDVDH</sequence>
<proteinExistence type="predicted"/>
<dbReference type="CDD" id="cd18286">
    <property type="entry name" value="BTB2_POZ_BTBD8"/>
    <property type="match status" value="1"/>
</dbReference>
<dbReference type="SUPFAM" id="SSF54695">
    <property type="entry name" value="POZ domain"/>
    <property type="match status" value="1"/>
</dbReference>
<feature type="domain" description="BTB" evidence="2">
    <location>
        <begin position="1089"/>
        <end position="1156"/>
    </location>
</feature>
<name>A0AAV1K057_9NEOP</name>
<dbReference type="SMART" id="SM00225">
    <property type="entry name" value="BTB"/>
    <property type="match status" value="2"/>
</dbReference>
<feature type="compositionally biased region" description="Basic and acidic residues" evidence="1">
    <location>
        <begin position="425"/>
        <end position="441"/>
    </location>
</feature>
<dbReference type="PANTHER" id="PTHR22427:SF7">
    <property type="entry name" value="GH15728P"/>
    <property type="match status" value="1"/>
</dbReference>
<feature type="compositionally biased region" description="Polar residues" evidence="1">
    <location>
        <begin position="1613"/>
        <end position="1627"/>
    </location>
</feature>
<dbReference type="Gene3D" id="3.30.710.10">
    <property type="entry name" value="Potassium Channel Kv1.1, Chain A"/>
    <property type="match status" value="1"/>
</dbReference>
<evidence type="ECO:0000313" key="4">
    <source>
        <dbReference type="Proteomes" id="UP001497472"/>
    </source>
</evidence>
<protein>
    <recommendedName>
        <fullName evidence="2">BTB domain-containing protein</fullName>
    </recommendedName>
</protein>
<feature type="region of interest" description="Disordered" evidence="1">
    <location>
        <begin position="554"/>
        <end position="578"/>
    </location>
</feature>
<feature type="region of interest" description="Disordered" evidence="1">
    <location>
        <begin position="1702"/>
        <end position="1746"/>
    </location>
</feature>
<dbReference type="InterPro" id="IPR043225">
    <property type="entry name" value="BACK_BTBD8"/>
</dbReference>
<feature type="region of interest" description="Disordered" evidence="1">
    <location>
        <begin position="652"/>
        <end position="700"/>
    </location>
</feature>
<dbReference type="CDD" id="cd18490">
    <property type="entry name" value="BACK_BTBD8"/>
    <property type="match status" value="1"/>
</dbReference>
<gene>
    <name evidence="3" type="ORF">LNINA_LOCUS13011</name>
</gene>
<reference evidence="3 4" key="1">
    <citation type="submission" date="2023-11" db="EMBL/GenBank/DDBJ databases">
        <authorList>
            <person name="Okamura Y."/>
        </authorList>
    </citation>
    <scope>NUCLEOTIDE SEQUENCE [LARGE SCALE GENOMIC DNA]</scope>
</reference>
<feature type="compositionally biased region" description="Polar residues" evidence="1">
    <location>
        <begin position="1737"/>
        <end position="1746"/>
    </location>
</feature>
<feature type="compositionally biased region" description="Polar residues" evidence="1">
    <location>
        <begin position="1496"/>
        <end position="1506"/>
    </location>
</feature>
<feature type="region of interest" description="Disordered" evidence="1">
    <location>
        <begin position="1564"/>
        <end position="1627"/>
    </location>
</feature>
<accession>A0AAV1K057</accession>